<dbReference type="AlphaFoldDB" id="A0A1C3NUL9"/>
<accession>A0A1C3NUL9</accession>
<feature type="region of interest" description="Disordered" evidence="1">
    <location>
        <begin position="1"/>
        <end position="25"/>
    </location>
</feature>
<sequence length="46" mass="5053">MKQPVMDPLAARRLGPPASRKEHDRATFGPLGAEVVYWFGVQVTDG</sequence>
<name>A0A1C3NUL9_9ACTN</name>
<evidence type="ECO:0000313" key="3">
    <source>
        <dbReference type="Proteomes" id="UP000199013"/>
    </source>
</evidence>
<protein>
    <submittedName>
        <fullName evidence="2">Uncharacterized protein</fullName>
    </submittedName>
</protein>
<gene>
    <name evidence="2" type="ORF">FDG2_0946</name>
</gene>
<evidence type="ECO:0000313" key="2">
    <source>
        <dbReference type="EMBL" id="SBW19077.1"/>
    </source>
</evidence>
<proteinExistence type="predicted"/>
<organism evidence="2 3">
    <name type="scientific">Candidatus Protofrankia californiensis</name>
    <dbReference type="NCBI Taxonomy" id="1839754"/>
    <lineage>
        <taxon>Bacteria</taxon>
        <taxon>Bacillati</taxon>
        <taxon>Actinomycetota</taxon>
        <taxon>Actinomycetes</taxon>
        <taxon>Frankiales</taxon>
        <taxon>Frankiaceae</taxon>
        <taxon>Protofrankia</taxon>
    </lineage>
</organism>
<keyword evidence="3" id="KW-1185">Reference proteome</keyword>
<reference evidence="3" key="1">
    <citation type="submission" date="2016-02" db="EMBL/GenBank/DDBJ databases">
        <authorList>
            <person name="Wibberg D."/>
        </authorList>
    </citation>
    <scope>NUCLEOTIDE SEQUENCE [LARGE SCALE GENOMIC DNA]</scope>
</reference>
<dbReference type="Proteomes" id="UP000199013">
    <property type="component" value="Unassembled WGS sequence"/>
</dbReference>
<dbReference type="EMBL" id="FLUV01000377">
    <property type="protein sequence ID" value="SBW19077.1"/>
    <property type="molecule type" value="Genomic_DNA"/>
</dbReference>
<evidence type="ECO:0000256" key="1">
    <source>
        <dbReference type="SAM" id="MobiDB-lite"/>
    </source>
</evidence>